<dbReference type="InterPro" id="IPR001465">
    <property type="entry name" value="Malate_synthase_TIM"/>
</dbReference>
<dbReference type="GO" id="GO:0006099">
    <property type="term" value="P:tricarboxylic acid cycle"/>
    <property type="evidence" value="ECO:0007669"/>
    <property type="project" value="UniProtKB-KW"/>
</dbReference>
<protein>
    <submittedName>
        <fullName evidence="16">Malate synthase</fullName>
        <ecNumber evidence="16">2.3.3.9</ecNumber>
    </submittedName>
</protein>
<reference evidence="16 17" key="1">
    <citation type="journal article" date="2015" name="Genome Announc.">
        <title>Genome Sequence of 'Candidatus Thioglobus autotrophica' Strain EF1, a Chemoautotroph from the SUP05 Clade of Marine Gammaproteobacteria.</title>
        <authorList>
            <person name="Shah V."/>
            <person name="Morris R.M."/>
        </authorList>
    </citation>
    <scope>NUCLEOTIDE SEQUENCE [LARGE SCALE GENOMIC DNA]</scope>
    <source>
        <strain evidence="16 17">EF1</strain>
    </source>
</reference>
<dbReference type="Pfam" id="PF20658">
    <property type="entry name" value="MSG_insertion"/>
    <property type="match status" value="1"/>
</dbReference>
<keyword evidence="16" id="KW-0012">Acyltransferase</keyword>
<feature type="active site" description="Proton donor" evidence="10">
    <location>
        <position position="613"/>
    </location>
</feature>
<dbReference type="GO" id="GO:0004474">
    <property type="term" value="F:malate synthase activity"/>
    <property type="evidence" value="ECO:0007669"/>
    <property type="project" value="UniProtKB-EC"/>
</dbReference>
<dbReference type="PANTHER" id="PTHR42739:SF1">
    <property type="entry name" value="MALATE SYNTHASE G"/>
    <property type="match status" value="1"/>
</dbReference>
<gene>
    <name evidence="16" type="ORF">SP60_01890</name>
</gene>
<evidence type="ECO:0000259" key="15">
    <source>
        <dbReference type="Pfam" id="PF20659"/>
    </source>
</evidence>
<evidence type="ECO:0000256" key="11">
    <source>
        <dbReference type="SAM" id="Coils"/>
    </source>
</evidence>
<dbReference type="InterPro" id="IPR006253">
    <property type="entry name" value="Malate_synthG"/>
</dbReference>
<feature type="domain" description="Malate synthase C-terminal" evidence="15">
    <location>
        <begin position="574"/>
        <end position="682"/>
    </location>
</feature>
<dbReference type="InterPro" id="IPR011076">
    <property type="entry name" value="Malate_synth_sf"/>
</dbReference>
<dbReference type="Gene3D" id="1.20.1220.12">
    <property type="entry name" value="Malate synthase, domain III"/>
    <property type="match status" value="1"/>
</dbReference>
<dbReference type="AlphaFoldDB" id="A0A0M5LED6"/>
<dbReference type="Pfam" id="PF01274">
    <property type="entry name" value="MS_TIM-barrel"/>
    <property type="match status" value="1"/>
</dbReference>
<evidence type="ECO:0000256" key="1">
    <source>
        <dbReference type="ARBA" id="ARBA00001946"/>
    </source>
</evidence>
<evidence type="ECO:0000259" key="14">
    <source>
        <dbReference type="Pfam" id="PF20658"/>
    </source>
</evidence>
<dbReference type="Proteomes" id="UP000058020">
    <property type="component" value="Chromosome"/>
</dbReference>
<dbReference type="GO" id="GO:0005829">
    <property type="term" value="C:cytosol"/>
    <property type="evidence" value="ECO:0007669"/>
    <property type="project" value="TreeGrafter"/>
</dbReference>
<keyword evidence="17" id="KW-1185">Reference proteome</keyword>
<evidence type="ECO:0000256" key="2">
    <source>
        <dbReference type="ARBA" id="ARBA00022435"/>
    </source>
</evidence>
<comment type="cofactor">
    <cofactor evidence="1">
        <name>Mg(2+)</name>
        <dbReference type="ChEBI" id="CHEBI:18420"/>
    </cofactor>
</comment>
<dbReference type="PANTHER" id="PTHR42739">
    <property type="entry name" value="MALATE SYNTHASE G"/>
    <property type="match status" value="1"/>
</dbReference>
<dbReference type="EC" id="2.3.3.9" evidence="16"/>
<evidence type="ECO:0000313" key="17">
    <source>
        <dbReference type="Proteomes" id="UP000058020"/>
    </source>
</evidence>
<dbReference type="PATRIC" id="fig|1705394.5.peg.379"/>
<organism evidence="16 17">
    <name type="scientific">Candidatus Thioglobus autotrophicus</name>
    <dbReference type="NCBI Taxonomy" id="1705394"/>
    <lineage>
        <taxon>Bacteria</taxon>
        <taxon>Pseudomonadati</taxon>
        <taxon>Pseudomonadota</taxon>
        <taxon>Gammaproteobacteria</taxon>
        <taxon>Candidatus Pseudothioglobaceae</taxon>
        <taxon>Candidatus Thioglobus</taxon>
    </lineage>
</organism>
<dbReference type="InterPro" id="IPR048357">
    <property type="entry name" value="MSG_insertion"/>
</dbReference>
<evidence type="ECO:0000259" key="12">
    <source>
        <dbReference type="Pfam" id="PF01274"/>
    </source>
</evidence>
<dbReference type="SUPFAM" id="SSF51645">
    <property type="entry name" value="Malate synthase G"/>
    <property type="match status" value="1"/>
</dbReference>
<dbReference type="Pfam" id="PF20656">
    <property type="entry name" value="MS_N"/>
    <property type="match status" value="1"/>
</dbReference>
<evidence type="ECO:0000256" key="7">
    <source>
        <dbReference type="ARBA" id="ARBA00022842"/>
    </source>
</evidence>
<feature type="domain" description="Malate synthase G alpha-beta insertion" evidence="14">
    <location>
        <begin position="157"/>
        <end position="218"/>
    </location>
</feature>
<dbReference type="RefSeq" id="WP_053951029.1">
    <property type="nucleotide sequence ID" value="NZ_CP010552.1"/>
</dbReference>
<feature type="active site" description="Proton acceptor" evidence="10">
    <location>
        <position position="322"/>
    </location>
</feature>
<evidence type="ECO:0000256" key="6">
    <source>
        <dbReference type="ARBA" id="ARBA00022723"/>
    </source>
</evidence>
<evidence type="ECO:0000256" key="4">
    <source>
        <dbReference type="ARBA" id="ARBA00022532"/>
    </source>
</evidence>
<keyword evidence="7" id="KW-0460">Magnesium</keyword>
<feature type="domain" description="Malate synthase TIM barrel" evidence="12">
    <location>
        <begin position="319"/>
        <end position="558"/>
    </location>
</feature>
<evidence type="ECO:0000259" key="13">
    <source>
        <dbReference type="Pfam" id="PF20656"/>
    </source>
</evidence>
<dbReference type="GO" id="GO:0000287">
    <property type="term" value="F:magnesium ion binding"/>
    <property type="evidence" value="ECO:0007669"/>
    <property type="project" value="TreeGrafter"/>
</dbReference>
<dbReference type="InterPro" id="IPR044856">
    <property type="entry name" value="Malate_synth_C_sf"/>
</dbReference>
<evidence type="ECO:0000256" key="9">
    <source>
        <dbReference type="ARBA" id="ARBA00047918"/>
    </source>
</evidence>
<keyword evidence="5 16" id="KW-0808">Transferase</keyword>
<dbReference type="Gene3D" id="3.20.20.360">
    <property type="entry name" value="Malate synthase, domain 3"/>
    <property type="match status" value="2"/>
</dbReference>
<sequence>MLVNEYQSVAGFQVNRSLYQFIGQEVLPGLNIEVDDFFPKLLSIFSELTQQNQALLLQRDQLQSKIDQWHQDNAGAFDLDAYQQFLQDIGYLLPKPAPFELDLGPVDDEIAHIAGPQLVVPISSARFALNALNARWGSLYDTLYGSDVIDKKIKGEERAAQVINWTNTFLDESIPLKTGSYAQVVAIDMHSKTPVFILADKSATQLENLESFVGNTENSILIKHHNLHIELVLDPATQAVQDVILESALTTIIDFEDSVATVGSEEKISAYRNFLGLMKRDLEIKFCKGEQTVVRKINTDKTYTDANGDSNTLSGSSLMLVRNVGHHMLTDLIKTPDNQEVPEGILDAMVTTLIALHDIKNLGANSKKGNVYIVKPKMHGPDEVAFSIKLFEKVEQALGLNANTLKIGIMDEERRTSTNLAACIKVAAKRVIFINTGFLDRTGDEIHTSMQAGVMLPKSKIKSQPWIKAYEVLNVQVGLNCGMYKQAQIGKGMWAQPDQMREMLESKLGHLQAGANCAWVPSPTAATLHATHYHRFDVFSRQQQLMQTPLEVNEQDLLLAPVLDSSTTLSMADIQTELNNNAQSILGYVVRWIDQGVGCSKVMDIDQVGLMEDRATLRISSQHMANWLHHEICSKEQIERVFKEMALVVDEQNQHDPLYQNMAPSYNGTAFKAALSLVYRGVSEPNGYTEAILKEYRQKRLAELSQ</sequence>
<dbReference type="STRING" id="1705394.SP60_01890"/>
<feature type="coiled-coil region" evidence="11">
    <location>
        <begin position="45"/>
        <end position="72"/>
    </location>
</feature>
<dbReference type="KEGG" id="tho:SP60_01890"/>
<dbReference type="GO" id="GO:0006097">
    <property type="term" value="P:glyoxylate cycle"/>
    <property type="evidence" value="ECO:0007669"/>
    <property type="project" value="UniProtKB-KW"/>
</dbReference>
<evidence type="ECO:0000256" key="8">
    <source>
        <dbReference type="ARBA" id="ARBA00023097"/>
    </source>
</evidence>
<evidence type="ECO:0000256" key="5">
    <source>
        <dbReference type="ARBA" id="ARBA00022679"/>
    </source>
</evidence>
<dbReference type="EMBL" id="CP010552">
    <property type="protein sequence ID" value="ALE52098.1"/>
    <property type="molecule type" value="Genomic_DNA"/>
</dbReference>
<evidence type="ECO:0000256" key="3">
    <source>
        <dbReference type="ARBA" id="ARBA00022490"/>
    </source>
</evidence>
<feature type="domain" description="Malate synthase N-terminal" evidence="13">
    <location>
        <begin position="18"/>
        <end position="73"/>
    </location>
</feature>
<proteinExistence type="predicted"/>
<dbReference type="NCBIfam" id="NF002825">
    <property type="entry name" value="PRK02999.1"/>
    <property type="match status" value="1"/>
</dbReference>
<keyword evidence="11" id="KW-0175">Coiled coil</keyword>
<comment type="catalytic activity">
    <reaction evidence="9">
        <text>glyoxylate + acetyl-CoA + H2O = (S)-malate + CoA + H(+)</text>
        <dbReference type="Rhea" id="RHEA:18181"/>
        <dbReference type="ChEBI" id="CHEBI:15377"/>
        <dbReference type="ChEBI" id="CHEBI:15378"/>
        <dbReference type="ChEBI" id="CHEBI:15589"/>
        <dbReference type="ChEBI" id="CHEBI:36655"/>
        <dbReference type="ChEBI" id="CHEBI:57287"/>
        <dbReference type="ChEBI" id="CHEBI:57288"/>
        <dbReference type="EC" id="2.3.3.9"/>
    </reaction>
</comment>
<keyword evidence="6" id="KW-0479">Metal-binding</keyword>
<dbReference type="InterPro" id="IPR048356">
    <property type="entry name" value="MS_N"/>
</dbReference>
<evidence type="ECO:0000256" key="10">
    <source>
        <dbReference type="PIRSR" id="PIRSR601465-50"/>
    </source>
</evidence>
<keyword evidence="4" id="KW-0816">Tricarboxylic acid cycle</keyword>
<keyword evidence="3" id="KW-0963">Cytoplasm</keyword>
<keyword evidence="2" id="KW-0329">Glyoxylate bypass</keyword>
<dbReference type="OrthoDB" id="9762054at2"/>
<accession>A0A0M5LED6</accession>
<dbReference type="InterPro" id="IPR046363">
    <property type="entry name" value="MS_N_TIM-barrel_dom"/>
</dbReference>
<dbReference type="Pfam" id="PF20659">
    <property type="entry name" value="MS_C"/>
    <property type="match status" value="1"/>
</dbReference>
<evidence type="ECO:0000313" key="16">
    <source>
        <dbReference type="EMBL" id="ALE52098.1"/>
    </source>
</evidence>
<name>A0A0M5LED6_9GAMM</name>
<dbReference type="InterPro" id="IPR048355">
    <property type="entry name" value="MS_C"/>
</dbReference>
<dbReference type="GO" id="GO:0009436">
    <property type="term" value="P:glyoxylate catabolic process"/>
    <property type="evidence" value="ECO:0007669"/>
    <property type="project" value="TreeGrafter"/>
</dbReference>
<keyword evidence="8" id="KW-0558">Oxidation</keyword>